<dbReference type="AlphaFoldDB" id="A0A2J6WFR7"/>
<protein>
    <submittedName>
        <fullName evidence="1">Uncharacterized protein</fullName>
    </submittedName>
</protein>
<dbReference type="Proteomes" id="UP000237040">
    <property type="component" value="Unassembled WGS sequence"/>
</dbReference>
<gene>
    <name evidence="1" type="ORF">C0189_00860</name>
</gene>
<proteinExistence type="predicted"/>
<organism evidence="1 2">
    <name type="scientific">Caldisericum exile</name>
    <dbReference type="NCBI Taxonomy" id="693075"/>
    <lineage>
        <taxon>Bacteria</taxon>
        <taxon>Pseudomonadati</taxon>
        <taxon>Caldisericota/Cryosericota group</taxon>
        <taxon>Caldisericota</taxon>
        <taxon>Caldisericia</taxon>
        <taxon>Caldisericales</taxon>
        <taxon>Caldisericaceae</taxon>
        <taxon>Caldisericum</taxon>
    </lineage>
</organism>
<evidence type="ECO:0000313" key="2">
    <source>
        <dbReference type="Proteomes" id="UP000237040"/>
    </source>
</evidence>
<name>A0A2J6WFR7_9BACT</name>
<dbReference type="EMBL" id="PNIL01000013">
    <property type="protein sequence ID" value="PMP68606.1"/>
    <property type="molecule type" value="Genomic_DNA"/>
</dbReference>
<reference evidence="1 2" key="1">
    <citation type="submission" date="2018-01" db="EMBL/GenBank/DDBJ databases">
        <title>Metagenomic assembled genomes from two thermal pools in the Uzon Caldera, Kamchatka, Russia.</title>
        <authorList>
            <person name="Wilkins L."/>
            <person name="Ettinger C."/>
        </authorList>
    </citation>
    <scope>NUCLEOTIDE SEQUENCE [LARGE SCALE GENOMIC DNA]</scope>
    <source>
        <strain evidence="1">ZAV-07</strain>
    </source>
</reference>
<sequence length="206" mass="22610">MKAKRLIIVAILLFVLVLANSGSFKVKANDEYSQSYVDAYNLKHTQELLNEALDKAILLNKNNLSTRPKFSIDDVVAYSYTFDHYDFGSGFVNNKGYWIKSISANNPLPYPSPLTLTVNEIQALSGSVSVNAEITASLKNVPAYQEWTITAWYPSVSSSGTAYYKWIDTNGNTGITAKPCGAVTPRVASSGFSLIYFDAHQGSTQP</sequence>
<evidence type="ECO:0000313" key="1">
    <source>
        <dbReference type="EMBL" id="PMP68606.1"/>
    </source>
</evidence>
<accession>A0A2J6WFR7</accession>
<comment type="caution">
    <text evidence="1">The sequence shown here is derived from an EMBL/GenBank/DDBJ whole genome shotgun (WGS) entry which is preliminary data.</text>
</comment>